<evidence type="ECO:0000313" key="1">
    <source>
        <dbReference type="EMBL" id="WBP92179.1"/>
    </source>
</evidence>
<reference evidence="1 2" key="1">
    <citation type="submission" date="2022-12" db="EMBL/GenBank/DDBJ databases">
        <title>HUAS 3-15.</title>
        <authorList>
            <person name="Mo P."/>
        </authorList>
    </citation>
    <scope>NUCLEOTIDE SEQUENCE [LARGE SCALE GENOMIC DNA]</scope>
    <source>
        <strain evidence="1 2">HUAS 3-15</strain>
        <plasmid evidence="1 2">punmamed4</plasmid>
    </source>
</reference>
<proteinExistence type="predicted"/>
<dbReference type="EMBL" id="CP115453">
    <property type="protein sequence ID" value="WBP92179.1"/>
    <property type="molecule type" value="Genomic_DNA"/>
</dbReference>
<organism evidence="1 2">
    <name type="scientific">Kitasatospora cathayae</name>
    <dbReference type="NCBI Taxonomy" id="3004092"/>
    <lineage>
        <taxon>Bacteria</taxon>
        <taxon>Bacillati</taxon>
        <taxon>Actinomycetota</taxon>
        <taxon>Actinomycetes</taxon>
        <taxon>Kitasatosporales</taxon>
        <taxon>Streptomycetaceae</taxon>
        <taxon>Kitasatospora</taxon>
    </lineage>
</organism>
<protein>
    <submittedName>
        <fullName evidence="1">Uncharacterized protein</fullName>
    </submittedName>
</protein>
<keyword evidence="2" id="KW-1185">Reference proteome</keyword>
<dbReference type="Gene3D" id="3.40.91.30">
    <property type="match status" value="1"/>
</dbReference>
<evidence type="ECO:0000313" key="2">
    <source>
        <dbReference type="Proteomes" id="UP001212821"/>
    </source>
</evidence>
<accession>A0ABY7QIV7</accession>
<geneLocation type="plasmid" evidence="1 2">
    <name>punmamed4</name>
</geneLocation>
<dbReference type="Proteomes" id="UP001212821">
    <property type="component" value="Plasmid punmamed4"/>
</dbReference>
<gene>
    <name evidence="1" type="ORF">O1G21_41270</name>
</gene>
<dbReference type="RefSeq" id="WP_270151925.1">
    <property type="nucleotide sequence ID" value="NZ_CP115453.1"/>
</dbReference>
<keyword evidence="1" id="KW-0614">Plasmid</keyword>
<name>A0ABY7QIV7_9ACTN</name>
<sequence>MTTIQPIETRYAGHHFRSRLEARWAVFFDAIGITWEYEPQGYTVGLDRRPYLPDFWLPDLHAFVEVKGDEERFDGRLLSDLLRYGGDAVFVLALGQIPHAELGRAPVHAAFIPTSDFYQPASPSIETVERAFAAIRTLDESDQAAVKELIHNPPRIAICCQHFVFQCGKDADGKAEPLILPIFAPNAFTSVKDILNPNPAWFVLQDRKVIKAYEAARSARFEHGESGPTV</sequence>